<gene>
    <name evidence="2" type="ORF">ACFSW4_03325</name>
</gene>
<sequence>MGIALMFMILASVAPYLFYLLNKKWLAGVQTVLVLGMWVYAINTHLIGIDPGMLSLTWMSFYLSFILAEVAWVMFIIREVKSSEKTSLSY</sequence>
<evidence type="ECO:0000256" key="1">
    <source>
        <dbReference type="SAM" id="Phobius"/>
    </source>
</evidence>
<evidence type="ECO:0000313" key="3">
    <source>
        <dbReference type="Proteomes" id="UP001597452"/>
    </source>
</evidence>
<feature type="transmembrane region" description="Helical" evidence="1">
    <location>
        <begin position="6"/>
        <end position="22"/>
    </location>
</feature>
<protein>
    <submittedName>
        <fullName evidence="2">Uncharacterized protein</fullName>
    </submittedName>
</protein>
<proteinExistence type="predicted"/>
<keyword evidence="1" id="KW-0472">Membrane</keyword>
<keyword evidence="1" id="KW-0812">Transmembrane</keyword>
<name>A0ABW5Q890_9BACI</name>
<organism evidence="2 3">
    <name type="scientific">Piscibacillus salipiscarius</name>
    <dbReference type="NCBI Taxonomy" id="299480"/>
    <lineage>
        <taxon>Bacteria</taxon>
        <taxon>Bacillati</taxon>
        <taxon>Bacillota</taxon>
        <taxon>Bacilli</taxon>
        <taxon>Bacillales</taxon>
        <taxon>Bacillaceae</taxon>
        <taxon>Piscibacillus</taxon>
    </lineage>
</organism>
<dbReference type="Proteomes" id="UP001597452">
    <property type="component" value="Unassembled WGS sequence"/>
</dbReference>
<dbReference type="RefSeq" id="WP_377327434.1">
    <property type="nucleotide sequence ID" value="NZ_JBHUMZ010000011.1"/>
</dbReference>
<feature type="transmembrane region" description="Helical" evidence="1">
    <location>
        <begin position="55"/>
        <end position="77"/>
    </location>
</feature>
<comment type="caution">
    <text evidence="2">The sequence shown here is derived from an EMBL/GenBank/DDBJ whole genome shotgun (WGS) entry which is preliminary data.</text>
</comment>
<keyword evidence="1" id="KW-1133">Transmembrane helix</keyword>
<feature type="transmembrane region" description="Helical" evidence="1">
    <location>
        <begin position="29"/>
        <end position="49"/>
    </location>
</feature>
<accession>A0ABW5Q890</accession>
<keyword evidence="3" id="KW-1185">Reference proteome</keyword>
<evidence type="ECO:0000313" key="2">
    <source>
        <dbReference type="EMBL" id="MFD2637908.1"/>
    </source>
</evidence>
<dbReference type="EMBL" id="JBHUMZ010000011">
    <property type="protein sequence ID" value="MFD2637908.1"/>
    <property type="molecule type" value="Genomic_DNA"/>
</dbReference>
<reference evidence="3" key="1">
    <citation type="journal article" date="2019" name="Int. J. Syst. Evol. Microbiol.">
        <title>The Global Catalogue of Microorganisms (GCM) 10K type strain sequencing project: providing services to taxonomists for standard genome sequencing and annotation.</title>
        <authorList>
            <consortium name="The Broad Institute Genomics Platform"/>
            <consortium name="The Broad Institute Genome Sequencing Center for Infectious Disease"/>
            <person name="Wu L."/>
            <person name="Ma J."/>
        </authorList>
    </citation>
    <scope>NUCLEOTIDE SEQUENCE [LARGE SCALE GENOMIC DNA]</scope>
    <source>
        <strain evidence="3">TISTR 1571</strain>
    </source>
</reference>